<dbReference type="Pfam" id="PF04773">
    <property type="entry name" value="FecR"/>
    <property type="match status" value="1"/>
</dbReference>
<organism evidence="3 4">
    <name type="scientific">Brasilonema sennae CENA114</name>
    <dbReference type="NCBI Taxonomy" id="415709"/>
    <lineage>
        <taxon>Bacteria</taxon>
        <taxon>Bacillati</taxon>
        <taxon>Cyanobacteriota</taxon>
        <taxon>Cyanophyceae</taxon>
        <taxon>Nostocales</taxon>
        <taxon>Scytonemataceae</taxon>
        <taxon>Brasilonema</taxon>
        <taxon>Bromeliae group (in: Brasilonema)</taxon>
    </lineage>
</organism>
<gene>
    <name evidence="3" type="ORF">DP114_32335</name>
</gene>
<dbReference type="EMBL" id="CP030118">
    <property type="protein sequence ID" value="QDL11966.1"/>
    <property type="molecule type" value="Genomic_DNA"/>
</dbReference>
<protein>
    <recommendedName>
        <fullName evidence="2">FecR protein domain-containing protein</fullName>
    </recommendedName>
</protein>
<feature type="compositionally biased region" description="Low complexity" evidence="1">
    <location>
        <begin position="283"/>
        <end position="318"/>
    </location>
</feature>
<feature type="compositionally biased region" description="Pro residues" evidence="1">
    <location>
        <begin position="482"/>
        <end position="491"/>
    </location>
</feature>
<sequence>MFRKFFLLIIISFWGVVVLPVTKQADATTPLTAAVIQDLRNLVQLIPYKNSKRPARKSDPMTPGDRLSTGRSALADLRFNDGSLARIGEQAVFQFLPQRRNFRLDDGTVVLLIPPGRGQTRISTPNAAAAIRGSALFVRYDPQTETTIVGALTNSGIQVSNKDASRKQELKAGQLIVLVKGELKGLYDFDLRTFYQTSTLVRDLNLTLKNGIPSSDLAIASVQAETAAAVAAQSPLTGQDVVVNPPFIKPTTPPDLPSNNITKNNSPANNIIETGEVVTNAVSSPTPKPSRSTPTDPVTQPTNPPTTTTSPIVTPPVTVTQPPVPVTQPTTVIPVTQPTVPVVTPVAQPSIPVVTPVTQPSIPVVTPVTQPTVPVVTPVAQPSIPVVTPVTQPSIPVVTPVTQPSIPVVTPVTQPTVPVVTPVAQPSIPVVTPVTQPTVPVVTPVTQPSIPVVTPVTQPSVPVTQPTQTVPQPASPSSVPTPTTPTVPQPASPSSVPTPTTPTVPSTTPVRPST</sequence>
<reference evidence="3 4" key="1">
    <citation type="submission" date="2018-06" db="EMBL/GenBank/DDBJ databases">
        <title>Comparative genomics of Brasilonema spp. strains.</title>
        <authorList>
            <person name="Alvarenga D.O."/>
            <person name="Fiore M.F."/>
            <person name="Varani A.M."/>
        </authorList>
    </citation>
    <scope>NUCLEOTIDE SEQUENCE [LARGE SCALE GENOMIC DNA]</scope>
    <source>
        <strain evidence="3 4">CENA114</strain>
    </source>
</reference>
<feature type="compositionally biased region" description="Polar residues" evidence="1">
    <location>
        <begin position="257"/>
        <end position="272"/>
    </location>
</feature>
<proteinExistence type="predicted"/>
<evidence type="ECO:0000313" key="4">
    <source>
        <dbReference type="Proteomes" id="UP000503129"/>
    </source>
</evidence>
<accession>A0A856MS16</accession>
<dbReference type="InterPro" id="IPR006860">
    <property type="entry name" value="FecR"/>
</dbReference>
<feature type="domain" description="FecR protein" evidence="2">
    <location>
        <begin position="65"/>
        <end position="144"/>
    </location>
</feature>
<keyword evidence="4" id="KW-1185">Reference proteome</keyword>
<feature type="region of interest" description="Disordered" evidence="1">
    <location>
        <begin position="249"/>
        <end position="318"/>
    </location>
</feature>
<dbReference type="PANTHER" id="PTHR38731">
    <property type="entry name" value="LIPL45-RELATED LIPOPROTEIN-RELATED"/>
    <property type="match status" value="1"/>
</dbReference>
<dbReference type="PANTHER" id="PTHR38731:SF3">
    <property type="entry name" value="BLL6125 PROTEIN"/>
    <property type="match status" value="1"/>
</dbReference>
<feature type="compositionally biased region" description="Low complexity" evidence="1">
    <location>
        <begin position="449"/>
        <end position="481"/>
    </location>
</feature>
<name>A0A856MS16_9CYAN</name>
<evidence type="ECO:0000256" key="1">
    <source>
        <dbReference type="SAM" id="MobiDB-lite"/>
    </source>
</evidence>
<evidence type="ECO:0000259" key="2">
    <source>
        <dbReference type="Pfam" id="PF04773"/>
    </source>
</evidence>
<feature type="compositionally biased region" description="Low complexity" evidence="1">
    <location>
        <begin position="492"/>
        <end position="514"/>
    </location>
</feature>
<dbReference type="RefSeq" id="WP_172195367.1">
    <property type="nucleotide sequence ID" value="NZ_CAWOXK010000001.1"/>
</dbReference>
<dbReference type="Proteomes" id="UP000503129">
    <property type="component" value="Chromosome"/>
</dbReference>
<dbReference type="KEGG" id="bsen:DP114_32335"/>
<dbReference type="AlphaFoldDB" id="A0A856MS16"/>
<feature type="region of interest" description="Disordered" evidence="1">
    <location>
        <begin position="449"/>
        <end position="514"/>
    </location>
</feature>
<evidence type="ECO:0000313" key="3">
    <source>
        <dbReference type="EMBL" id="QDL11966.1"/>
    </source>
</evidence>